<dbReference type="EMBL" id="RWGY01000045">
    <property type="protein sequence ID" value="TVU07170.1"/>
    <property type="molecule type" value="Genomic_DNA"/>
</dbReference>
<organism evidence="1 2">
    <name type="scientific">Eragrostis curvula</name>
    <name type="common">weeping love grass</name>
    <dbReference type="NCBI Taxonomy" id="38414"/>
    <lineage>
        <taxon>Eukaryota</taxon>
        <taxon>Viridiplantae</taxon>
        <taxon>Streptophyta</taxon>
        <taxon>Embryophyta</taxon>
        <taxon>Tracheophyta</taxon>
        <taxon>Spermatophyta</taxon>
        <taxon>Magnoliopsida</taxon>
        <taxon>Liliopsida</taxon>
        <taxon>Poales</taxon>
        <taxon>Poaceae</taxon>
        <taxon>PACMAD clade</taxon>
        <taxon>Chloridoideae</taxon>
        <taxon>Eragrostideae</taxon>
        <taxon>Eragrostidinae</taxon>
        <taxon>Eragrostis</taxon>
    </lineage>
</organism>
<evidence type="ECO:0000313" key="1">
    <source>
        <dbReference type="EMBL" id="TVU07170.1"/>
    </source>
</evidence>
<protein>
    <submittedName>
        <fullName evidence="1">Uncharacterized protein</fullName>
    </submittedName>
</protein>
<evidence type="ECO:0000313" key="2">
    <source>
        <dbReference type="Proteomes" id="UP000324897"/>
    </source>
</evidence>
<sequence>MRSVQSLISFLEYQICGVKDPAFVAAPRLHLDLPPCASEAAETAGAARASWATAAFPALDLGITLRLRVRNHGIVVSLLYHAVSASNSCNVLLLESARACRWSAEVTTRRLGATLLLQQICVCFLPPLLRLSDSRPSQLNFSTANQHFEFIGILGVYAFRNKSTSPPQLWLLHWLDGLQDYYAILVFFHVVSD</sequence>
<dbReference type="AlphaFoldDB" id="A0A5J9T6X8"/>
<accession>A0A5J9T6X8</accession>
<keyword evidence="2" id="KW-1185">Reference proteome</keyword>
<dbReference type="Gramene" id="TVU07170">
    <property type="protein sequence ID" value="TVU07170"/>
    <property type="gene ID" value="EJB05_47213"/>
</dbReference>
<dbReference type="Proteomes" id="UP000324897">
    <property type="component" value="Unassembled WGS sequence"/>
</dbReference>
<reference evidence="1 2" key="1">
    <citation type="journal article" date="2019" name="Sci. Rep.">
        <title>A high-quality genome of Eragrostis curvula grass provides insights into Poaceae evolution and supports new strategies to enhance forage quality.</title>
        <authorList>
            <person name="Carballo J."/>
            <person name="Santos B.A.C.M."/>
            <person name="Zappacosta D."/>
            <person name="Garbus I."/>
            <person name="Selva J.P."/>
            <person name="Gallo C.A."/>
            <person name="Diaz A."/>
            <person name="Albertini E."/>
            <person name="Caccamo M."/>
            <person name="Echenique V."/>
        </authorList>
    </citation>
    <scope>NUCLEOTIDE SEQUENCE [LARGE SCALE GENOMIC DNA]</scope>
    <source>
        <strain evidence="2">cv. Victoria</strain>
        <tissue evidence="1">Leaf</tissue>
    </source>
</reference>
<comment type="caution">
    <text evidence="1">The sequence shown here is derived from an EMBL/GenBank/DDBJ whole genome shotgun (WGS) entry which is preliminary data.</text>
</comment>
<proteinExistence type="predicted"/>
<name>A0A5J9T6X8_9POAL</name>
<gene>
    <name evidence="1" type="ORF">EJB05_47213</name>
</gene>